<feature type="active site" description="Charge relay system" evidence="3">
    <location>
        <position position="410"/>
    </location>
</feature>
<dbReference type="Proteomes" id="UP001652582">
    <property type="component" value="Chromosome 2"/>
</dbReference>
<feature type="domain" description="Partial AB-hydrolase lipase" evidence="5">
    <location>
        <begin position="72"/>
        <end position="126"/>
    </location>
</feature>
<dbReference type="PIRSF" id="PIRSF000862">
    <property type="entry name" value="Steryl_ester_lip"/>
    <property type="match status" value="1"/>
</dbReference>
<dbReference type="AlphaFoldDB" id="A0A6J1N9T0"/>
<keyword evidence="4" id="KW-1133">Transmembrane helix</keyword>
<organism evidence="6 7">
    <name type="scientific">Bicyclus anynana</name>
    <name type="common">Squinting bush brown butterfly</name>
    <dbReference type="NCBI Taxonomy" id="110368"/>
    <lineage>
        <taxon>Eukaryota</taxon>
        <taxon>Metazoa</taxon>
        <taxon>Ecdysozoa</taxon>
        <taxon>Arthropoda</taxon>
        <taxon>Hexapoda</taxon>
        <taxon>Insecta</taxon>
        <taxon>Pterygota</taxon>
        <taxon>Neoptera</taxon>
        <taxon>Endopterygota</taxon>
        <taxon>Lepidoptera</taxon>
        <taxon>Glossata</taxon>
        <taxon>Ditrysia</taxon>
        <taxon>Papilionoidea</taxon>
        <taxon>Nymphalidae</taxon>
        <taxon>Satyrinae</taxon>
        <taxon>Satyrini</taxon>
        <taxon>Mycalesina</taxon>
        <taxon>Bicyclus</taxon>
    </lineage>
</organism>
<evidence type="ECO:0000313" key="7">
    <source>
        <dbReference type="RefSeq" id="XP_023943654.2"/>
    </source>
</evidence>
<evidence type="ECO:0000256" key="2">
    <source>
        <dbReference type="PIRNR" id="PIRNR000862"/>
    </source>
</evidence>
<sequence length="431" mass="47976">MQPLLINSRVRAIYILFIAGIMAFRTIVTILLLSIAISTGNGAILEPLVNLLLNTDKPVSDLHKSRVLNFTELSGLHGFTTEEHTVTTDDGYVITIFRMRRGDCDECTGRPVLLMQGLYQGPEAWLDAGPDAGLAYLLANECRDVWVGSQRGTVHARKHVNLDPDRDAEFWQFSVDEIGFYDIPATIDYILKCTETEKLNYVGFSQGVGTFVVMCSERPGYCDKVNMFIALAPATRLYKTKSVMFRAVFESFYALEETLSSAGVNEVFARGGFLQGPLAQMCESPAKAQALCGSAYGLIDSFHAGSVTNETVRLIASHFPAGTSAHNLARYGQGLLTENFQKFDYGKDKNVAMYGTEQPPVYNVSAVTAPCAIFYGLNDHIVDPVDVFWFRDRLPNLKEATPIAVPQWNHFDMIHSKDIKPVVFDKFFHYI</sequence>
<accession>A0A6J1N9T0</accession>
<keyword evidence="4" id="KW-0812">Transmembrane</keyword>
<keyword evidence="2" id="KW-0378">Hydrolase</keyword>
<reference evidence="6" key="1">
    <citation type="submission" date="2025-05" db="UniProtKB">
        <authorList>
            <consortium name="RefSeq"/>
        </authorList>
    </citation>
    <scope>NUCLEOTIDE SEQUENCE [LARGE SCALE GENOMIC DNA]</scope>
</reference>
<name>A0A6J1N9T0_BICAN</name>
<feature type="transmembrane region" description="Helical" evidence="4">
    <location>
        <begin position="12"/>
        <end position="37"/>
    </location>
</feature>
<dbReference type="KEGG" id="bany:112049846"/>
<dbReference type="GO" id="GO:0016042">
    <property type="term" value="P:lipid catabolic process"/>
    <property type="evidence" value="ECO:0007669"/>
    <property type="project" value="UniProtKB-KW"/>
</dbReference>
<reference evidence="7" key="2">
    <citation type="submission" date="2025-08" db="UniProtKB">
        <authorList>
            <consortium name="RefSeq"/>
        </authorList>
    </citation>
    <scope>IDENTIFICATION</scope>
</reference>
<dbReference type="PANTHER" id="PTHR11005">
    <property type="entry name" value="LYSOSOMAL ACID LIPASE-RELATED"/>
    <property type="match status" value="1"/>
</dbReference>
<feature type="active site" description="Nucleophile" evidence="3">
    <location>
        <position position="205"/>
    </location>
</feature>
<evidence type="ECO:0000313" key="6">
    <source>
        <dbReference type="Proteomes" id="UP001652582"/>
    </source>
</evidence>
<evidence type="ECO:0000256" key="1">
    <source>
        <dbReference type="ARBA" id="ARBA00010701"/>
    </source>
</evidence>
<proteinExistence type="inferred from homology"/>
<dbReference type="RefSeq" id="XP_023943654.2">
    <property type="nucleotide sequence ID" value="XM_024087886.2"/>
</dbReference>
<keyword evidence="2" id="KW-0442">Lipid degradation</keyword>
<dbReference type="Gene3D" id="3.40.50.1820">
    <property type="entry name" value="alpha/beta hydrolase"/>
    <property type="match status" value="1"/>
</dbReference>
<dbReference type="GO" id="GO:0016788">
    <property type="term" value="F:hydrolase activity, acting on ester bonds"/>
    <property type="evidence" value="ECO:0007669"/>
    <property type="project" value="InterPro"/>
</dbReference>
<dbReference type="Pfam" id="PF04083">
    <property type="entry name" value="Abhydro_lipase"/>
    <property type="match status" value="1"/>
</dbReference>
<evidence type="ECO:0000256" key="3">
    <source>
        <dbReference type="PIRSR" id="PIRSR000862-1"/>
    </source>
</evidence>
<dbReference type="InterPro" id="IPR025483">
    <property type="entry name" value="Lipase_euk"/>
</dbReference>
<dbReference type="InterPro" id="IPR006693">
    <property type="entry name" value="AB_hydrolase_lipase"/>
</dbReference>
<protein>
    <recommendedName>
        <fullName evidence="2">Lipase</fullName>
    </recommendedName>
</protein>
<gene>
    <name evidence="7" type="primary">LOC112049846</name>
</gene>
<evidence type="ECO:0000259" key="5">
    <source>
        <dbReference type="Pfam" id="PF04083"/>
    </source>
</evidence>
<keyword evidence="6" id="KW-1185">Reference proteome</keyword>
<dbReference type="SUPFAM" id="SSF53474">
    <property type="entry name" value="alpha/beta-Hydrolases"/>
    <property type="match status" value="1"/>
</dbReference>
<feature type="active site" description="Charge relay system" evidence="3">
    <location>
        <position position="379"/>
    </location>
</feature>
<evidence type="ECO:0000256" key="4">
    <source>
        <dbReference type="SAM" id="Phobius"/>
    </source>
</evidence>
<keyword evidence="2" id="KW-0443">Lipid metabolism</keyword>
<dbReference type="InterPro" id="IPR029058">
    <property type="entry name" value="AB_hydrolase_fold"/>
</dbReference>
<dbReference type="OrthoDB" id="9974421at2759"/>
<keyword evidence="4" id="KW-0472">Membrane</keyword>
<dbReference type="GeneID" id="112049846"/>
<comment type="similarity">
    <text evidence="1 2">Belongs to the AB hydrolase superfamily. Lipase family.</text>
</comment>